<feature type="compositionally biased region" description="Basic and acidic residues" evidence="1">
    <location>
        <begin position="69"/>
        <end position="80"/>
    </location>
</feature>
<evidence type="ECO:0000313" key="2">
    <source>
        <dbReference type="EMBL" id="UOQ67361.1"/>
    </source>
</evidence>
<evidence type="ECO:0000313" key="3">
    <source>
        <dbReference type="Proteomes" id="UP000830401"/>
    </source>
</evidence>
<dbReference type="PIRSF" id="PIRSF028451">
    <property type="entry name" value="UCP028451"/>
    <property type="match status" value="1"/>
</dbReference>
<dbReference type="NCBIfam" id="TIGR02453">
    <property type="entry name" value="TIGR02453 family protein"/>
    <property type="match status" value="1"/>
</dbReference>
<accession>A0ABY4G999</accession>
<dbReference type="EMBL" id="CP095061">
    <property type="protein sequence ID" value="UOQ67361.1"/>
    <property type="molecule type" value="Genomic_DNA"/>
</dbReference>
<gene>
    <name evidence="2" type="ORF">MUN86_05625</name>
</gene>
<keyword evidence="3" id="KW-1185">Reference proteome</keyword>
<dbReference type="Proteomes" id="UP000830401">
    <property type="component" value="Chromosome"/>
</dbReference>
<proteinExistence type="predicted"/>
<reference evidence="2" key="1">
    <citation type="submission" date="2022-04" db="EMBL/GenBank/DDBJ databases">
        <title>Hymenobacter sp. isolated from the air.</title>
        <authorList>
            <person name="Won M."/>
            <person name="Lee C.-M."/>
            <person name="Woen H.-Y."/>
            <person name="Kwon S.-W."/>
        </authorList>
    </citation>
    <scope>NUCLEOTIDE SEQUENCE</scope>
    <source>
        <strain evidence="2">5420S-77</strain>
    </source>
</reference>
<evidence type="ECO:0000256" key="1">
    <source>
        <dbReference type="SAM" id="MobiDB-lite"/>
    </source>
</evidence>
<dbReference type="InterPro" id="IPR015996">
    <property type="entry name" value="UCP028451"/>
</dbReference>
<dbReference type="InterPro" id="IPR012808">
    <property type="entry name" value="CHP02453"/>
</dbReference>
<feature type="region of interest" description="Disordered" evidence="1">
    <location>
        <begin position="69"/>
        <end position="88"/>
    </location>
</feature>
<dbReference type="PANTHER" id="PTHR36452">
    <property type="entry name" value="CHROMOSOME 12, WHOLE GENOME SHOTGUN SEQUENCE"/>
    <property type="match status" value="1"/>
</dbReference>
<dbReference type="Pfam" id="PF09365">
    <property type="entry name" value="DUF2461"/>
    <property type="match status" value="1"/>
</dbReference>
<protein>
    <submittedName>
        <fullName evidence="2">DUF2461 domain-containing protein</fullName>
    </submittedName>
</protein>
<dbReference type="PANTHER" id="PTHR36452:SF1">
    <property type="entry name" value="DUF2461 DOMAIN-CONTAINING PROTEIN"/>
    <property type="match status" value="1"/>
</dbReference>
<name>A0ABY4G999_9BACT</name>
<organism evidence="2 3">
    <name type="scientific">Hymenobacter volaticus</name>
    <dbReference type="NCBI Taxonomy" id="2932254"/>
    <lineage>
        <taxon>Bacteria</taxon>
        <taxon>Pseudomonadati</taxon>
        <taxon>Bacteroidota</taxon>
        <taxon>Cytophagia</taxon>
        <taxon>Cytophagales</taxon>
        <taxon>Hymenobacteraceae</taxon>
        <taxon>Hymenobacter</taxon>
    </lineage>
</organism>
<sequence length="223" mass="25807">MDRTFLLDFLRNLAANNHKVWMDENRAAYHQARAIYAALVQEVLTGLQEFEPDLRALTPTDVMFRINKNDRSQRDPEPYKRRMGAGMKRGGRHAPWAGYFLAVQPEGHTWMGAGVWKPDTVALTRIRQEIHYNGAEFRMLREAPELLHYFPAGLQGERLQRPPRGYDQQTPDLEWLRLKEFRVSQTFPDSEVLRPDFAARVVAGLRTTQPLVQFLNQAMSAES</sequence>
<dbReference type="RefSeq" id="WP_245122774.1">
    <property type="nucleotide sequence ID" value="NZ_CP095061.1"/>
</dbReference>